<dbReference type="AlphaFoldDB" id="A0A0B6YRV2"/>
<dbReference type="EMBL" id="HACG01011390">
    <property type="protein sequence ID" value="CEK58255.1"/>
    <property type="molecule type" value="Transcribed_RNA"/>
</dbReference>
<proteinExistence type="predicted"/>
<accession>A0A0B6YRV2</accession>
<protein>
    <submittedName>
        <fullName evidence="1">Uncharacterized protein</fullName>
    </submittedName>
</protein>
<organism evidence="1">
    <name type="scientific">Arion vulgaris</name>
    <dbReference type="NCBI Taxonomy" id="1028688"/>
    <lineage>
        <taxon>Eukaryota</taxon>
        <taxon>Metazoa</taxon>
        <taxon>Spiralia</taxon>
        <taxon>Lophotrochozoa</taxon>
        <taxon>Mollusca</taxon>
        <taxon>Gastropoda</taxon>
        <taxon>Heterobranchia</taxon>
        <taxon>Euthyneura</taxon>
        <taxon>Panpulmonata</taxon>
        <taxon>Eupulmonata</taxon>
        <taxon>Stylommatophora</taxon>
        <taxon>Helicina</taxon>
        <taxon>Arionoidea</taxon>
        <taxon>Arionidae</taxon>
        <taxon>Arion</taxon>
    </lineage>
</organism>
<sequence length="49" mass="5487">MNMINRWTEQVLGASDRNKLPSTGFKPQIHISYSSNYLALLTGIFNTTG</sequence>
<evidence type="ECO:0000313" key="1">
    <source>
        <dbReference type="EMBL" id="CEK58255.1"/>
    </source>
</evidence>
<reference evidence="1" key="1">
    <citation type="submission" date="2014-12" db="EMBL/GenBank/DDBJ databases">
        <title>Insight into the proteome of Arion vulgaris.</title>
        <authorList>
            <person name="Aradska J."/>
            <person name="Bulat T."/>
            <person name="Smidak R."/>
            <person name="Sarate P."/>
            <person name="Gangsoo J."/>
            <person name="Sialana F."/>
            <person name="Bilban M."/>
            <person name="Lubec G."/>
        </authorList>
    </citation>
    <scope>NUCLEOTIDE SEQUENCE</scope>
    <source>
        <tissue evidence="1">Skin</tissue>
    </source>
</reference>
<name>A0A0B6YRV2_9EUPU</name>
<gene>
    <name evidence="1" type="primary">ORF32461</name>
</gene>